<dbReference type="PROSITE" id="PS51387">
    <property type="entry name" value="FAD_PCMH"/>
    <property type="match status" value="1"/>
</dbReference>
<gene>
    <name evidence="3" type="ordered locus">PMT_2035</name>
</gene>
<dbReference type="Proteomes" id="UP000001423">
    <property type="component" value="Chromosome"/>
</dbReference>
<dbReference type="InterPro" id="IPR016166">
    <property type="entry name" value="FAD-bd_PCMH"/>
</dbReference>
<dbReference type="Gene3D" id="3.30.465.10">
    <property type="match status" value="1"/>
</dbReference>
<dbReference type="InterPro" id="IPR007173">
    <property type="entry name" value="ALO_C"/>
</dbReference>
<accession>Q7V4C5</accession>
<dbReference type="DNASU" id="1729439"/>
<dbReference type="GO" id="GO:0003885">
    <property type="term" value="F:D-arabinono-1,4-lactone oxidase activity"/>
    <property type="evidence" value="ECO:0007669"/>
    <property type="project" value="InterPro"/>
</dbReference>
<sequence>MVGTDHVVHSLVACALCFKAVTLPLSSQTQILSGWGRTMPVQAKVVQPASVQQVQELVRQASPASLIARGLGRSYGDAAQLDGASAVEMGAFDQINLDLVKGSVTAGAGVSLNQLLRVIVPAGFFLPVTPGTRNVTIGGAIAADVHGKNHHVDGSFGNHLQRLLLVDGRGELRELTPSGKSSVDEIEQFWATVGGMGLTGIIVEATFSLIPISSSLISVNTARYHNLDELMAAMVASDSNYRYSVAWIDSLNAKGRGVLSCGDHAMAEQLPTSQQADPLVYDPKPLASAPTFLPVGLLNKLTVRAFNEAWFRKAPKQRLGELQTIGAYFHPLDGVQDWNRIYGPAGFLQYQFVVPDNASHLVLYTLEALRKIGTSSFLTVLKRFGPSNPGHLSFPMQGWTLAVDLPAAVPGLFEVLDHLDEHIAAENGRLYLAKDSRQSATILRRTYPRLEEWQQAREKLDPSKVFSSDMAIRTGL</sequence>
<dbReference type="SUPFAM" id="SSF56176">
    <property type="entry name" value="FAD-binding/transporter-associated domain-like"/>
    <property type="match status" value="1"/>
</dbReference>
<dbReference type="KEGG" id="pmt:PMT_2035"/>
<dbReference type="HOGENOM" id="CLU_032465_0_0_3"/>
<dbReference type="InterPro" id="IPR036318">
    <property type="entry name" value="FAD-bd_PCMH-like_sf"/>
</dbReference>
<dbReference type="eggNOG" id="COG0277">
    <property type="taxonomic scope" value="Bacteria"/>
</dbReference>
<reference evidence="3 4" key="1">
    <citation type="journal article" date="2003" name="Nature">
        <title>Genome divergence in two Prochlorococcus ecotypes reflects oceanic niche differentiation.</title>
        <authorList>
            <person name="Rocap G."/>
            <person name="Larimer F.W."/>
            <person name="Lamerdin J.E."/>
            <person name="Malfatti S."/>
            <person name="Chain P."/>
            <person name="Ahlgren N.A."/>
            <person name="Arellano A."/>
            <person name="Coleman M."/>
            <person name="Hauser L."/>
            <person name="Hess W.R."/>
            <person name="Johnson Z.I."/>
            <person name="Land M.L."/>
            <person name="Lindell D."/>
            <person name="Post A.F."/>
            <person name="Regala W."/>
            <person name="Shah M."/>
            <person name="Shaw S.L."/>
            <person name="Steglich C."/>
            <person name="Sullivan M.B."/>
            <person name="Ting C.S."/>
            <person name="Tolonen A."/>
            <person name="Webb E.A."/>
            <person name="Zinser E.R."/>
            <person name="Chisholm S.W."/>
        </authorList>
    </citation>
    <scope>NUCLEOTIDE SEQUENCE [LARGE SCALE GENOMIC DNA]</scope>
    <source>
        <strain evidence="4">MIT 9313</strain>
    </source>
</reference>
<evidence type="ECO:0000259" key="2">
    <source>
        <dbReference type="PROSITE" id="PS51387"/>
    </source>
</evidence>
<dbReference type="PANTHER" id="PTHR43762">
    <property type="entry name" value="L-GULONOLACTONE OXIDASE"/>
    <property type="match status" value="1"/>
</dbReference>
<evidence type="ECO:0000313" key="3">
    <source>
        <dbReference type="EMBL" id="CAE22209.1"/>
    </source>
</evidence>
<organism evidence="3 4">
    <name type="scientific">Prochlorococcus marinus (strain MIT 9313)</name>
    <dbReference type="NCBI Taxonomy" id="74547"/>
    <lineage>
        <taxon>Bacteria</taxon>
        <taxon>Bacillati</taxon>
        <taxon>Cyanobacteriota</taxon>
        <taxon>Cyanophyceae</taxon>
        <taxon>Synechococcales</taxon>
        <taxon>Prochlorococcaceae</taxon>
        <taxon>Prochlorococcus</taxon>
    </lineage>
</organism>
<dbReference type="GO" id="GO:0071949">
    <property type="term" value="F:FAD binding"/>
    <property type="evidence" value="ECO:0007669"/>
    <property type="project" value="InterPro"/>
</dbReference>
<dbReference type="Pfam" id="PF01565">
    <property type="entry name" value="FAD_binding_4"/>
    <property type="match status" value="1"/>
</dbReference>
<dbReference type="SMR" id="Q7V4C5"/>
<evidence type="ECO:0000313" key="4">
    <source>
        <dbReference type="Proteomes" id="UP000001423"/>
    </source>
</evidence>
<dbReference type="AlphaFoldDB" id="Q7V4C5"/>
<proteinExistence type="predicted"/>
<dbReference type="Pfam" id="PF04030">
    <property type="entry name" value="ALO"/>
    <property type="match status" value="1"/>
</dbReference>
<dbReference type="GO" id="GO:0016020">
    <property type="term" value="C:membrane"/>
    <property type="evidence" value="ECO:0007669"/>
    <property type="project" value="InterPro"/>
</dbReference>
<keyword evidence="4" id="KW-1185">Reference proteome</keyword>
<dbReference type="PANTHER" id="PTHR43762:SF1">
    <property type="entry name" value="D-ARABINONO-1,4-LACTONE OXIDASE"/>
    <property type="match status" value="1"/>
</dbReference>
<dbReference type="EMBL" id="BX548175">
    <property type="protein sequence ID" value="CAE22209.1"/>
    <property type="molecule type" value="Genomic_DNA"/>
</dbReference>
<keyword evidence="1" id="KW-0560">Oxidoreductase</keyword>
<dbReference type="InterPro" id="IPR010031">
    <property type="entry name" value="FAD_lactone_oxidase-like"/>
</dbReference>
<evidence type="ECO:0000256" key="1">
    <source>
        <dbReference type="ARBA" id="ARBA00023002"/>
    </source>
</evidence>
<dbReference type="InterPro" id="IPR006094">
    <property type="entry name" value="Oxid_FAD_bind_N"/>
</dbReference>
<feature type="domain" description="FAD-binding PCMH-type" evidence="2">
    <location>
        <begin position="38"/>
        <end position="212"/>
    </location>
</feature>
<dbReference type="InterPro" id="IPR016169">
    <property type="entry name" value="FAD-bd_PCMH_sub2"/>
</dbReference>
<name>Q7V4C5_PROMM</name>
<protein>
    <submittedName>
        <fullName evidence="3">FAD linked oxidase, N-terminal</fullName>
    </submittedName>
</protein>